<sequence length="72" mass="8421">MCQSHGPGIIYACRIHIYPLSIFNLTLEDIVEVVFTFGRDLRIFTPKAPGYLLSMIHHLLFLPNSYFMRHRV</sequence>
<dbReference type="EMBL" id="KZ825970">
    <property type="protein sequence ID" value="PYH90725.1"/>
    <property type="molecule type" value="Genomic_DNA"/>
</dbReference>
<organism evidence="1 2">
    <name type="scientific">Aspergillus ellipticus CBS 707.79</name>
    <dbReference type="NCBI Taxonomy" id="1448320"/>
    <lineage>
        <taxon>Eukaryota</taxon>
        <taxon>Fungi</taxon>
        <taxon>Dikarya</taxon>
        <taxon>Ascomycota</taxon>
        <taxon>Pezizomycotina</taxon>
        <taxon>Eurotiomycetes</taxon>
        <taxon>Eurotiomycetidae</taxon>
        <taxon>Eurotiales</taxon>
        <taxon>Aspergillaceae</taxon>
        <taxon>Aspergillus</taxon>
        <taxon>Aspergillus subgen. Circumdati</taxon>
    </lineage>
</organism>
<dbReference type="Proteomes" id="UP000247810">
    <property type="component" value="Unassembled WGS sequence"/>
</dbReference>
<accession>A0A319CZH8</accession>
<gene>
    <name evidence="1" type="ORF">BO71DRAFT_461621</name>
</gene>
<dbReference type="OrthoDB" id="4202165at2759"/>
<dbReference type="AlphaFoldDB" id="A0A319CZH8"/>
<dbReference type="VEuPathDB" id="FungiDB:BO71DRAFT_461621"/>
<reference evidence="1 2" key="1">
    <citation type="submission" date="2018-02" db="EMBL/GenBank/DDBJ databases">
        <title>The genomes of Aspergillus section Nigri reveals drivers in fungal speciation.</title>
        <authorList>
            <consortium name="DOE Joint Genome Institute"/>
            <person name="Vesth T.C."/>
            <person name="Nybo J."/>
            <person name="Theobald S."/>
            <person name="Brandl J."/>
            <person name="Frisvad J.C."/>
            <person name="Nielsen K.F."/>
            <person name="Lyhne E.K."/>
            <person name="Kogle M.E."/>
            <person name="Kuo A."/>
            <person name="Riley R."/>
            <person name="Clum A."/>
            <person name="Nolan M."/>
            <person name="Lipzen A."/>
            <person name="Salamov A."/>
            <person name="Henrissat B."/>
            <person name="Wiebenga A."/>
            <person name="De vries R.P."/>
            <person name="Grigoriev I.V."/>
            <person name="Mortensen U.H."/>
            <person name="Andersen M.R."/>
            <person name="Baker S.E."/>
        </authorList>
    </citation>
    <scope>NUCLEOTIDE SEQUENCE [LARGE SCALE GENOMIC DNA]</scope>
    <source>
        <strain evidence="1 2">CBS 707.79</strain>
    </source>
</reference>
<keyword evidence="2" id="KW-1185">Reference proteome</keyword>
<evidence type="ECO:0000313" key="1">
    <source>
        <dbReference type="EMBL" id="PYH90725.1"/>
    </source>
</evidence>
<protein>
    <submittedName>
        <fullName evidence="1">Uncharacterized protein</fullName>
    </submittedName>
</protein>
<evidence type="ECO:0000313" key="2">
    <source>
        <dbReference type="Proteomes" id="UP000247810"/>
    </source>
</evidence>
<name>A0A319CZH8_9EURO</name>
<proteinExistence type="predicted"/>